<reference evidence="1" key="1">
    <citation type="submission" date="2021-06" db="EMBL/GenBank/DDBJ databases">
        <authorList>
            <person name="Kallberg Y."/>
            <person name="Tangrot J."/>
            <person name="Rosling A."/>
        </authorList>
    </citation>
    <scope>NUCLEOTIDE SEQUENCE</scope>
    <source>
        <strain evidence="1">BR232B</strain>
    </source>
</reference>
<gene>
    <name evidence="1" type="ORF">PBRASI_LOCUS11197</name>
</gene>
<dbReference type="InterPro" id="IPR053138">
    <property type="entry name" value="N-alpha-Ac-DABA_deacetylase"/>
</dbReference>
<dbReference type="PANTHER" id="PTHR37326:SF1">
    <property type="entry name" value="BLL3975 PROTEIN"/>
    <property type="match status" value="1"/>
</dbReference>
<dbReference type="EMBL" id="CAJVPI010004604">
    <property type="protein sequence ID" value="CAG8668936.1"/>
    <property type="molecule type" value="Genomic_DNA"/>
</dbReference>
<dbReference type="SUPFAM" id="SSF53187">
    <property type="entry name" value="Zn-dependent exopeptidases"/>
    <property type="match status" value="1"/>
</dbReference>
<protein>
    <submittedName>
        <fullName evidence="1">8998_t:CDS:1</fullName>
    </submittedName>
</protein>
<dbReference type="PANTHER" id="PTHR37326">
    <property type="entry name" value="BLL3975 PROTEIN"/>
    <property type="match status" value="1"/>
</dbReference>
<sequence>VTNILSNLKMIPDDKQPADYDPVVCAKSYWIFAKRGGLLNVLPDVNIWVKKNEPIATLHSVFGILVETYYAPEDGIVIGKEMDPVCQSGQRILHLGVVEEEFAAKVDDGHL</sequence>
<organism evidence="1 2">
    <name type="scientific">Paraglomus brasilianum</name>
    <dbReference type="NCBI Taxonomy" id="144538"/>
    <lineage>
        <taxon>Eukaryota</taxon>
        <taxon>Fungi</taxon>
        <taxon>Fungi incertae sedis</taxon>
        <taxon>Mucoromycota</taxon>
        <taxon>Glomeromycotina</taxon>
        <taxon>Glomeromycetes</taxon>
        <taxon>Paraglomerales</taxon>
        <taxon>Paraglomeraceae</taxon>
        <taxon>Paraglomus</taxon>
    </lineage>
</organism>
<dbReference type="OrthoDB" id="5588846at2759"/>
<evidence type="ECO:0000313" key="2">
    <source>
        <dbReference type="Proteomes" id="UP000789739"/>
    </source>
</evidence>
<comment type="caution">
    <text evidence="1">The sequence shown here is derived from an EMBL/GenBank/DDBJ whole genome shotgun (WGS) entry which is preliminary data.</text>
</comment>
<dbReference type="Proteomes" id="UP000789739">
    <property type="component" value="Unassembled WGS sequence"/>
</dbReference>
<feature type="non-terminal residue" evidence="1">
    <location>
        <position position="1"/>
    </location>
</feature>
<keyword evidence="2" id="KW-1185">Reference proteome</keyword>
<dbReference type="AlphaFoldDB" id="A0A9N9ED16"/>
<evidence type="ECO:0000313" key="1">
    <source>
        <dbReference type="EMBL" id="CAG8668936.1"/>
    </source>
</evidence>
<dbReference type="Gene3D" id="3.40.630.10">
    <property type="entry name" value="Zn peptidases"/>
    <property type="match status" value="1"/>
</dbReference>
<proteinExistence type="predicted"/>
<accession>A0A9N9ED16</accession>
<name>A0A9N9ED16_9GLOM</name>